<name>A0ABQ4ZRM3_9ASTR</name>
<reference evidence="1" key="1">
    <citation type="journal article" date="2022" name="Int. J. Mol. Sci.">
        <title>Draft Genome of Tanacetum Coccineum: Genomic Comparison of Closely Related Tanacetum-Family Plants.</title>
        <authorList>
            <person name="Yamashiro T."/>
            <person name="Shiraishi A."/>
            <person name="Nakayama K."/>
            <person name="Satake H."/>
        </authorList>
    </citation>
    <scope>NUCLEOTIDE SEQUENCE</scope>
</reference>
<sequence length="422" mass="47939">MSRTITAQMCKKSFAEELSKVNGTTYHNNSYAGAVKQKGLYNGVDGDNKPFLVLDDSCISQGGFSLSLMGKVKDFGLLSNLKMILAKEGFVNLTLKYMGVHGKIHWVRAKEVTGWEPDFIEDEEVEEGSDEDIATVDSEKEIRNLKSNCNSEGDSDCEEVPDTVFDQDHDRSKQEYPLGFTSGENVKVISDFVDNLVREESASNHKAYNEKSILEVKNSKTKSLSKEEDIESGCSDSIQGEWIPNAKKCLITFVYAPQEVFKKMLWNYLDHVIDNWIGETIIMGDFNEVRSKDKRYGSLFNAYSVAAFNSFISSRGLGFDKLVEESWIDLTISDSNAILKFMKKLKCLKEKNRLWTKEKKESSKSQKSKLKGMLSDIDVLIDNECVDQELLNKRSHVMHSLHDLEKLESLEIDQKVNRWCVD</sequence>
<evidence type="ECO:0000313" key="1">
    <source>
        <dbReference type="EMBL" id="GJS91807.1"/>
    </source>
</evidence>
<accession>A0ABQ4ZRM3</accession>
<evidence type="ECO:0000313" key="2">
    <source>
        <dbReference type="Proteomes" id="UP001151760"/>
    </source>
</evidence>
<keyword evidence="1" id="KW-0808">Transferase</keyword>
<dbReference type="GO" id="GO:0003964">
    <property type="term" value="F:RNA-directed DNA polymerase activity"/>
    <property type="evidence" value="ECO:0007669"/>
    <property type="project" value="UniProtKB-KW"/>
</dbReference>
<organism evidence="1 2">
    <name type="scientific">Tanacetum coccineum</name>
    <dbReference type="NCBI Taxonomy" id="301880"/>
    <lineage>
        <taxon>Eukaryota</taxon>
        <taxon>Viridiplantae</taxon>
        <taxon>Streptophyta</taxon>
        <taxon>Embryophyta</taxon>
        <taxon>Tracheophyta</taxon>
        <taxon>Spermatophyta</taxon>
        <taxon>Magnoliopsida</taxon>
        <taxon>eudicotyledons</taxon>
        <taxon>Gunneridae</taxon>
        <taxon>Pentapetalae</taxon>
        <taxon>asterids</taxon>
        <taxon>campanulids</taxon>
        <taxon>Asterales</taxon>
        <taxon>Asteraceae</taxon>
        <taxon>Asteroideae</taxon>
        <taxon>Anthemideae</taxon>
        <taxon>Anthemidinae</taxon>
        <taxon>Tanacetum</taxon>
    </lineage>
</organism>
<gene>
    <name evidence="1" type="ORF">Tco_0774443</name>
</gene>
<keyword evidence="1" id="KW-0548">Nucleotidyltransferase</keyword>
<comment type="caution">
    <text evidence="1">The sequence shown here is derived from an EMBL/GenBank/DDBJ whole genome shotgun (WGS) entry which is preliminary data.</text>
</comment>
<reference evidence="1" key="2">
    <citation type="submission" date="2022-01" db="EMBL/GenBank/DDBJ databases">
        <authorList>
            <person name="Yamashiro T."/>
            <person name="Shiraishi A."/>
            <person name="Satake H."/>
            <person name="Nakayama K."/>
        </authorList>
    </citation>
    <scope>NUCLEOTIDE SEQUENCE</scope>
</reference>
<dbReference type="InterPro" id="IPR036691">
    <property type="entry name" value="Endo/exonu/phosph_ase_sf"/>
</dbReference>
<keyword evidence="1" id="KW-0695">RNA-directed DNA polymerase</keyword>
<dbReference type="Gene3D" id="3.60.10.10">
    <property type="entry name" value="Endonuclease/exonuclease/phosphatase"/>
    <property type="match status" value="1"/>
</dbReference>
<protein>
    <submittedName>
        <fullName evidence="1">RNA-directed DNA polymerase, eukaryota, reverse transcriptase zinc-binding domain protein</fullName>
    </submittedName>
</protein>
<keyword evidence="2" id="KW-1185">Reference proteome</keyword>
<dbReference type="Proteomes" id="UP001151760">
    <property type="component" value="Unassembled WGS sequence"/>
</dbReference>
<dbReference type="EMBL" id="BQNB010011534">
    <property type="protein sequence ID" value="GJS91807.1"/>
    <property type="molecule type" value="Genomic_DNA"/>
</dbReference>
<proteinExistence type="predicted"/>